<accession>A0AA89SSD8</accession>
<feature type="domain" description="DUF6792" evidence="1">
    <location>
        <begin position="4"/>
        <end position="232"/>
    </location>
</feature>
<organism evidence="2 3">
    <name type="scientific">Parageobacillus toebii NBRC 107807</name>
    <dbReference type="NCBI Taxonomy" id="1223503"/>
    <lineage>
        <taxon>Bacteria</taxon>
        <taxon>Bacillati</taxon>
        <taxon>Bacillota</taxon>
        <taxon>Bacilli</taxon>
        <taxon>Bacillales</taxon>
        <taxon>Anoxybacillaceae</taxon>
        <taxon>Parageobacillus</taxon>
    </lineage>
</organism>
<evidence type="ECO:0000313" key="2">
    <source>
        <dbReference type="EMBL" id="MBB3869159.1"/>
    </source>
</evidence>
<dbReference type="EMBL" id="JACICZ010000007">
    <property type="protein sequence ID" value="MBB3869159.1"/>
    <property type="molecule type" value="Genomic_DNA"/>
</dbReference>
<name>A0AA89SSD8_9BACL</name>
<sequence length="658" mass="76975">MNVEYQNLTIDEIKREIKRIYIEETGKEPPANITIYRSDDFKNLNDVDSGFDGTVIHFYDEEKGINQEYTITRGSETPEKDTWKPLDWTYNVFGIFVGQNKNQYRDAILFDKLVTKKINEKLRNNGSHIKLKKIGLGHSLGGNLNETIQITKQRYEKVYVINDAPPSFYQLATIDPYFWGQLVKKFNLNPEHYEEIYYLPPSELKAFAEEYYKKQIDERSIHHLTAEEDLLYAVSGVRGFIDIGSRQVIDTNKDFTSIKDLIAKISDKDVKAIQMYLSQYSDVYNEKGFDGVVQAMTGVDLSLIESLESLQGYIELLQGYDAIDYVMNTGEVFSKLMHMFGEFGEILSKIRHMYDEMSEKIPVLLEHIGILYKNLDPILSVFVQLGYMTVEEKNTVLREVKEIEKDVAWIKQRLHALFVVIKQLTDVTSLHELFFNLTVIMVLIEELSQISDKVSDIVKHFQIIQENTKNLQNAITTSVNAHSLKDVINALARSKGRAYDEYGNLILIKKVGEHEIRMNLSSAVRIYQKGLQIMEEKEAVLHKMKQRYFDEYVEDFEIQKRELMKKIEDMEQNPWAYQHLLGHFTYDAEQVYVLRRIDVHESIPPLDPRIPYIFEEAMFSYYGHEISRGKELIETIKKSFEEFFEQDQNVSKIFDLRY</sequence>
<dbReference type="RefSeq" id="WP_260170177.1">
    <property type="nucleotide sequence ID" value="NZ_JACICZ010000007.1"/>
</dbReference>
<gene>
    <name evidence="2" type="ORF">HNR78_002049</name>
</gene>
<dbReference type="Proteomes" id="UP000613002">
    <property type="component" value="Unassembled WGS sequence"/>
</dbReference>
<evidence type="ECO:0000259" key="1">
    <source>
        <dbReference type="Pfam" id="PF20591"/>
    </source>
</evidence>
<evidence type="ECO:0000313" key="3">
    <source>
        <dbReference type="Proteomes" id="UP000613002"/>
    </source>
</evidence>
<dbReference type="Pfam" id="PF20591">
    <property type="entry name" value="DUF6792"/>
    <property type="match status" value="1"/>
</dbReference>
<dbReference type="InterPro" id="IPR046742">
    <property type="entry name" value="DUF6792"/>
</dbReference>
<proteinExistence type="predicted"/>
<reference evidence="2 3" key="1">
    <citation type="submission" date="2020-08" db="EMBL/GenBank/DDBJ databases">
        <title>Genomic Encyclopedia of Type Strains, Phase IV (KMG-IV): sequencing the most valuable type-strain genomes for metagenomic binning, comparative biology and taxonomic classification.</title>
        <authorList>
            <person name="Goeker M."/>
        </authorList>
    </citation>
    <scope>NUCLEOTIDE SEQUENCE [LARGE SCALE GENOMIC DNA]</scope>
    <source>
        <strain evidence="2 3">DSM 14590</strain>
    </source>
</reference>
<comment type="caution">
    <text evidence="2">The sequence shown here is derived from an EMBL/GenBank/DDBJ whole genome shotgun (WGS) entry which is preliminary data.</text>
</comment>
<keyword evidence="3" id="KW-1185">Reference proteome</keyword>
<protein>
    <recommendedName>
        <fullName evidence="1">DUF6792 domain-containing protein</fullName>
    </recommendedName>
</protein>
<dbReference type="AlphaFoldDB" id="A0AA89SSD8"/>